<reference evidence="1" key="1">
    <citation type="submission" date="2020-07" db="EMBL/GenBank/DDBJ databases">
        <title>Genome sequence and genetic diversity analysis of an under-domesticated orphan crop, white fonio (Digitaria exilis).</title>
        <authorList>
            <person name="Bennetzen J.L."/>
            <person name="Chen S."/>
            <person name="Ma X."/>
            <person name="Wang X."/>
            <person name="Yssel A.E.J."/>
            <person name="Chaluvadi S.R."/>
            <person name="Johnson M."/>
            <person name="Gangashetty P."/>
            <person name="Hamidou F."/>
            <person name="Sanogo M.D."/>
            <person name="Zwaenepoel A."/>
            <person name="Wallace J."/>
            <person name="Van De Peer Y."/>
            <person name="Van Deynze A."/>
        </authorList>
    </citation>
    <scope>NUCLEOTIDE SEQUENCE</scope>
    <source>
        <tissue evidence="1">Leaves</tissue>
    </source>
</reference>
<comment type="caution">
    <text evidence="1">The sequence shown here is derived from an EMBL/GenBank/DDBJ whole genome shotgun (WGS) entry which is preliminary data.</text>
</comment>
<dbReference type="Proteomes" id="UP000636709">
    <property type="component" value="Unassembled WGS sequence"/>
</dbReference>
<name>A0A835FES9_9POAL</name>
<evidence type="ECO:0000313" key="2">
    <source>
        <dbReference type="Proteomes" id="UP000636709"/>
    </source>
</evidence>
<dbReference type="Gene3D" id="3.80.10.10">
    <property type="entry name" value="Ribonuclease Inhibitor"/>
    <property type="match status" value="1"/>
</dbReference>
<sequence>MPGEASCQINSFFLEYVISQETEENIFLPLEISVLKGEADQNLRHARQHLVIGSTWRRDEFVFAHLDFSRLRSLTVAREWRSFLISDRMKVLRILDLEDTNVTNEDIEQVVKILPRLKFLGLRRCIKALHTLGVVNVGIRGGIDRLRELKNLNQLNKLAVSGIKRKNFKELVSAIEGNSSLESLTLQLHKDNNFECEVKVLEIASRSNLHIKFFGTEMAALEMLKVHCLNGSSLQFYGIEHPRSLKHVLLRGSFDDAVKEELKRKVAQHRKKPLCKVDGPCQP</sequence>
<protein>
    <submittedName>
        <fullName evidence="1">Uncharacterized protein</fullName>
    </submittedName>
</protein>
<dbReference type="AlphaFoldDB" id="A0A835FES9"/>
<dbReference type="InterPro" id="IPR032675">
    <property type="entry name" value="LRR_dom_sf"/>
</dbReference>
<accession>A0A835FES9</accession>
<organism evidence="1 2">
    <name type="scientific">Digitaria exilis</name>
    <dbReference type="NCBI Taxonomy" id="1010633"/>
    <lineage>
        <taxon>Eukaryota</taxon>
        <taxon>Viridiplantae</taxon>
        <taxon>Streptophyta</taxon>
        <taxon>Embryophyta</taxon>
        <taxon>Tracheophyta</taxon>
        <taxon>Spermatophyta</taxon>
        <taxon>Magnoliopsida</taxon>
        <taxon>Liliopsida</taxon>
        <taxon>Poales</taxon>
        <taxon>Poaceae</taxon>
        <taxon>PACMAD clade</taxon>
        <taxon>Panicoideae</taxon>
        <taxon>Panicodae</taxon>
        <taxon>Paniceae</taxon>
        <taxon>Anthephorinae</taxon>
        <taxon>Digitaria</taxon>
    </lineage>
</organism>
<gene>
    <name evidence="1" type="ORF">HU200_013314</name>
</gene>
<dbReference type="EMBL" id="JACEFO010001171">
    <property type="protein sequence ID" value="KAF8747062.1"/>
    <property type="molecule type" value="Genomic_DNA"/>
</dbReference>
<dbReference type="OrthoDB" id="687531at2759"/>
<proteinExistence type="predicted"/>
<evidence type="ECO:0000313" key="1">
    <source>
        <dbReference type="EMBL" id="KAF8747062.1"/>
    </source>
</evidence>
<keyword evidence="2" id="KW-1185">Reference proteome</keyword>
<dbReference type="SUPFAM" id="SSF52047">
    <property type="entry name" value="RNI-like"/>
    <property type="match status" value="1"/>
</dbReference>